<comment type="caution">
    <text evidence="2">The sequence shown here is derived from an EMBL/GenBank/DDBJ whole genome shotgun (WGS) entry which is preliminary data.</text>
</comment>
<dbReference type="SUPFAM" id="SSF56801">
    <property type="entry name" value="Acetyl-CoA synthetase-like"/>
    <property type="match status" value="1"/>
</dbReference>
<dbReference type="PANTHER" id="PTHR43767:SF1">
    <property type="entry name" value="NONRIBOSOMAL PEPTIDE SYNTHASE PES1 (EUROFUNG)-RELATED"/>
    <property type="match status" value="1"/>
</dbReference>
<name>A0ABS9TV27_9PSEU</name>
<evidence type="ECO:0000259" key="1">
    <source>
        <dbReference type="Pfam" id="PF00501"/>
    </source>
</evidence>
<evidence type="ECO:0000313" key="2">
    <source>
        <dbReference type="EMBL" id="MCH6172346.1"/>
    </source>
</evidence>
<dbReference type="InterPro" id="IPR000873">
    <property type="entry name" value="AMP-dep_synth/lig_dom"/>
</dbReference>
<accession>A0ABS9TV27</accession>
<reference evidence="2 3" key="1">
    <citation type="submission" date="2022-03" db="EMBL/GenBank/DDBJ databases">
        <title>Pseudonocardia alaer sp. nov., a novel actinomycete isolated from reed forest soil.</title>
        <authorList>
            <person name="Wang L."/>
        </authorList>
    </citation>
    <scope>NUCLEOTIDE SEQUENCE [LARGE SCALE GENOMIC DNA]</scope>
    <source>
        <strain evidence="2 3">Y-16303</strain>
    </source>
</reference>
<feature type="domain" description="AMP-dependent synthetase/ligase" evidence="1">
    <location>
        <begin position="69"/>
        <end position="173"/>
    </location>
</feature>
<protein>
    <submittedName>
        <fullName evidence="2">AMP-binding protein</fullName>
    </submittedName>
</protein>
<evidence type="ECO:0000313" key="3">
    <source>
        <dbReference type="Proteomes" id="UP001299970"/>
    </source>
</evidence>
<sequence length="176" mass="20052">MAFEAVVRIFTEDDAERFANQERVTETAKTVSRTAFRSALALRPPDSDIERFRRIGAWRAETPLDDLVRWREETPDSLAVVSYRVDAGAGSRVERLTYREYAEYVDRFAVALYQLGVRPGEVVALQLPNRWQLNALVLACVRIGAVVAPIMTTIRPRELERVLRWIGASVCVTIDR</sequence>
<organism evidence="2 3">
    <name type="scientific">Pseudonocardia alaniniphila</name>
    <dbReference type="NCBI Taxonomy" id="75291"/>
    <lineage>
        <taxon>Bacteria</taxon>
        <taxon>Bacillati</taxon>
        <taxon>Actinomycetota</taxon>
        <taxon>Actinomycetes</taxon>
        <taxon>Pseudonocardiales</taxon>
        <taxon>Pseudonocardiaceae</taxon>
        <taxon>Pseudonocardia</taxon>
    </lineage>
</organism>
<dbReference type="EMBL" id="JAKXMK010000067">
    <property type="protein sequence ID" value="MCH6172346.1"/>
    <property type="molecule type" value="Genomic_DNA"/>
</dbReference>
<dbReference type="InterPro" id="IPR050237">
    <property type="entry name" value="ATP-dep_AMP-bd_enzyme"/>
</dbReference>
<dbReference type="Gene3D" id="3.40.50.980">
    <property type="match status" value="1"/>
</dbReference>
<gene>
    <name evidence="2" type="ORF">MMF94_42290</name>
</gene>
<proteinExistence type="predicted"/>
<dbReference type="Proteomes" id="UP001299970">
    <property type="component" value="Unassembled WGS sequence"/>
</dbReference>
<dbReference type="Pfam" id="PF00501">
    <property type="entry name" value="AMP-binding"/>
    <property type="match status" value="1"/>
</dbReference>
<dbReference type="PANTHER" id="PTHR43767">
    <property type="entry name" value="LONG-CHAIN-FATTY-ACID--COA LIGASE"/>
    <property type="match status" value="1"/>
</dbReference>
<keyword evidence="3" id="KW-1185">Reference proteome</keyword>
<dbReference type="RefSeq" id="WP_241043150.1">
    <property type="nucleotide sequence ID" value="NZ_BAAAJF010000054.1"/>
</dbReference>